<proteinExistence type="predicted"/>
<evidence type="ECO:0000313" key="4">
    <source>
        <dbReference type="Proteomes" id="UP000681340"/>
    </source>
</evidence>
<dbReference type="PANTHER" id="PTHR38041:SF1">
    <property type="entry name" value="CHORISMATE MUTASE"/>
    <property type="match status" value="1"/>
</dbReference>
<evidence type="ECO:0000259" key="2">
    <source>
        <dbReference type="PROSITE" id="PS51168"/>
    </source>
</evidence>
<dbReference type="PANTHER" id="PTHR38041">
    <property type="entry name" value="CHORISMATE MUTASE"/>
    <property type="match status" value="1"/>
</dbReference>
<dbReference type="SUPFAM" id="SSF48600">
    <property type="entry name" value="Chorismate mutase II"/>
    <property type="match status" value="1"/>
</dbReference>
<sequence length="105" mass="11487">MVDATSLGGIRAAIDAVDADLVRLLARRERLVRQAAPLKRDVQAVQAPGRVEQVVARARAQAAAAGADPDVVERIYRAMIQAFIDMELTEHQRVMDRSPDKGVIE</sequence>
<dbReference type="SMART" id="SM00830">
    <property type="entry name" value="CM_2"/>
    <property type="match status" value="1"/>
</dbReference>
<dbReference type="AlphaFoldDB" id="A0A919SY89"/>
<dbReference type="InterPro" id="IPR036263">
    <property type="entry name" value="Chorismate_II_sf"/>
</dbReference>
<feature type="domain" description="Chorismate mutase" evidence="2">
    <location>
        <begin position="1"/>
        <end position="91"/>
    </location>
</feature>
<dbReference type="EMBL" id="BOQL01000082">
    <property type="protein sequence ID" value="GIM79562.1"/>
    <property type="molecule type" value="Genomic_DNA"/>
</dbReference>
<keyword evidence="1" id="KW-0413">Isomerase</keyword>
<reference evidence="3" key="1">
    <citation type="submission" date="2021-03" db="EMBL/GenBank/DDBJ databases">
        <title>Whole genome shotgun sequence of Actinoplanes auranticolor NBRC 12245.</title>
        <authorList>
            <person name="Komaki H."/>
            <person name="Tamura T."/>
        </authorList>
    </citation>
    <scope>NUCLEOTIDE SEQUENCE</scope>
    <source>
        <strain evidence="3">NBRC 12245</strain>
    </source>
</reference>
<dbReference type="RefSeq" id="WP_212994427.1">
    <property type="nucleotide sequence ID" value="NZ_BAABEA010000048.1"/>
</dbReference>
<dbReference type="InterPro" id="IPR036979">
    <property type="entry name" value="CM_dom_sf"/>
</dbReference>
<gene>
    <name evidence="3" type="ORF">Aau02nite_86400</name>
</gene>
<dbReference type="GO" id="GO:0009697">
    <property type="term" value="P:salicylic acid biosynthetic process"/>
    <property type="evidence" value="ECO:0007669"/>
    <property type="project" value="TreeGrafter"/>
</dbReference>
<accession>A0A919SY89</accession>
<organism evidence="3 4">
    <name type="scientific">Actinoplanes auranticolor</name>
    <dbReference type="NCBI Taxonomy" id="47988"/>
    <lineage>
        <taxon>Bacteria</taxon>
        <taxon>Bacillati</taxon>
        <taxon>Actinomycetota</taxon>
        <taxon>Actinomycetes</taxon>
        <taxon>Micromonosporales</taxon>
        <taxon>Micromonosporaceae</taxon>
        <taxon>Actinoplanes</taxon>
    </lineage>
</organism>
<evidence type="ECO:0000256" key="1">
    <source>
        <dbReference type="ARBA" id="ARBA00023235"/>
    </source>
</evidence>
<protein>
    <recommendedName>
        <fullName evidence="2">Chorismate mutase domain-containing protein</fullName>
    </recommendedName>
</protein>
<dbReference type="GO" id="GO:0004106">
    <property type="term" value="F:chorismate mutase activity"/>
    <property type="evidence" value="ECO:0007669"/>
    <property type="project" value="InterPro"/>
</dbReference>
<dbReference type="GO" id="GO:0046417">
    <property type="term" value="P:chorismate metabolic process"/>
    <property type="evidence" value="ECO:0007669"/>
    <property type="project" value="InterPro"/>
</dbReference>
<dbReference type="PROSITE" id="PS51168">
    <property type="entry name" value="CHORISMATE_MUT_2"/>
    <property type="match status" value="1"/>
</dbReference>
<name>A0A919SY89_9ACTN</name>
<keyword evidence="4" id="KW-1185">Reference proteome</keyword>
<dbReference type="InterPro" id="IPR051331">
    <property type="entry name" value="Chorismate_mutase-related"/>
</dbReference>
<dbReference type="InterPro" id="IPR002701">
    <property type="entry name" value="CM_II_prokaryot"/>
</dbReference>
<dbReference type="Gene3D" id="1.20.59.10">
    <property type="entry name" value="Chorismate mutase"/>
    <property type="match status" value="1"/>
</dbReference>
<comment type="caution">
    <text evidence="3">The sequence shown here is derived from an EMBL/GenBank/DDBJ whole genome shotgun (WGS) entry which is preliminary data.</text>
</comment>
<dbReference type="Pfam" id="PF01817">
    <property type="entry name" value="CM_2"/>
    <property type="match status" value="1"/>
</dbReference>
<dbReference type="Proteomes" id="UP000681340">
    <property type="component" value="Unassembled WGS sequence"/>
</dbReference>
<evidence type="ECO:0000313" key="3">
    <source>
        <dbReference type="EMBL" id="GIM79562.1"/>
    </source>
</evidence>